<sequence length="599" mass="64931">MALLPSHPFASPVRASPAHATPAHAETAALRALVGQLSARLDSVRALTHARSNLERLAEAAEVEGAAAALPPRLASTAFTRERLLAEGGPRLVLTFTNGARLDFARSWAAHAAAVGLRGAFVGATDGEAEARLVEDGVPTFRVNASLSPREWGWGGAAFHALGPVKVGTVRQAVAWGFEVIVTDTDALVLRDPWPYVSRWADAGFLTTSDHLGNTSSDGGLETHGAIHSAFNIGYMLFRPSALPLIEAWYSSVMQNPLSRWDQGEFNSIARAGWDPLNTKGLSDPRLFWSYKQRVVGGVLPISLFCGGHSYFISQYPQRMGLRPYSIHTTYQYGGAPGKRHRLREAGVWVDAPAYYKPPGVLQYLPDLPAALVRPPGGMDTAGHIRLVDHQLKQLASAFALARLLGRVLLLPALVCGYDKYWGPLSDDGMIPGAPAFAAPIHHCPLDHMLEPAALDLEHTARESSFLQHPSLPEGFNASRAATSLNVGTNVEEARLEAARLQRFGEKVLLIRNLPQVNVLASPLLPPPLRAKVMQQLGNAGGSWCCRPRKDPPSMPQHHGFRLLDPEAVSKYEQPSYVEEKGARAMQVIRKSDFLTGPL</sequence>
<evidence type="ECO:0000256" key="1">
    <source>
        <dbReference type="SAM" id="MobiDB-lite"/>
    </source>
</evidence>
<dbReference type="GO" id="GO:0052636">
    <property type="term" value="F:arabinosyltransferase activity"/>
    <property type="evidence" value="ECO:0007669"/>
    <property type="project" value="TreeGrafter"/>
</dbReference>
<feature type="region of interest" description="Disordered" evidence="1">
    <location>
        <begin position="1"/>
        <end position="22"/>
    </location>
</feature>
<dbReference type="PANTHER" id="PTHR46936:SF1">
    <property type="entry name" value="ARABINOSYLTRANSFERASE XEG113"/>
    <property type="match status" value="1"/>
</dbReference>
<evidence type="ECO:0000313" key="3">
    <source>
        <dbReference type="EMBL" id="KAL1496222.1"/>
    </source>
</evidence>
<proteinExistence type="predicted"/>
<evidence type="ECO:0000259" key="2">
    <source>
        <dbReference type="Pfam" id="PF03407"/>
    </source>
</evidence>
<dbReference type="Pfam" id="PF03407">
    <property type="entry name" value="Nucleotid_trans"/>
    <property type="match status" value="1"/>
</dbReference>
<dbReference type="InterPro" id="IPR005069">
    <property type="entry name" value="Nucl-diP-sugar_transferase"/>
</dbReference>
<evidence type="ECO:0000313" key="4">
    <source>
        <dbReference type="Proteomes" id="UP001515480"/>
    </source>
</evidence>
<organism evidence="3 4">
    <name type="scientific">Prymnesium parvum</name>
    <name type="common">Toxic golden alga</name>
    <dbReference type="NCBI Taxonomy" id="97485"/>
    <lineage>
        <taxon>Eukaryota</taxon>
        <taxon>Haptista</taxon>
        <taxon>Haptophyta</taxon>
        <taxon>Prymnesiophyceae</taxon>
        <taxon>Prymnesiales</taxon>
        <taxon>Prymnesiaceae</taxon>
        <taxon>Prymnesium</taxon>
    </lineage>
</organism>
<reference evidence="3 4" key="1">
    <citation type="journal article" date="2024" name="Science">
        <title>Giant polyketide synthase enzymes in the biosynthesis of giant marine polyether toxins.</title>
        <authorList>
            <person name="Fallon T.R."/>
            <person name="Shende V.V."/>
            <person name="Wierzbicki I.H."/>
            <person name="Pendleton A.L."/>
            <person name="Watervoot N.F."/>
            <person name="Auber R.P."/>
            <person name="Gonzalez D.J."/>
            <person name="Wisecaver J.H."/>
            <person name="Moore B.S."/>
        </authorList>
    </citation>
    <scope>NUCLEOTIDE SEQUENCE [LARGE SCALE GENOMIC DNA]</scope>
    <source>
        <strain evidence="3 4">12B1</strain>
    </source>
</reference>
<dbReference type="PANTHER" id="PTHR46936">
    <property type="entry name" value="ARABINOSYLTRANSFERASE XEG113"/>
    <property type="match status" value="1"/>
</dbReference>
<keyword evidence="4" id="KW-1185">Reference proteome</keyword>
<comment type="caution">
    <text evidence="3">The sequence shown here is derived from an EMBL/GenBank/DDBJ whole genome shotgun (WGS) entry which is preliminary data.</text>
</comment>
<dbReference type="InterPro" id="IPR053250">
    <property type="entry name" value="Glycosyltransferase_77"/>
</dbReference>
<dbReference type="AlphaFoldDB" id="A0AB34ICK2"/>
<dbReference type="Proteomes" id="UP001515480">
    <property type="component" value="Unassembled WGS sequence"/>
</dbReference>
<name>A0AB34ICK2_PRYPA</name>
<feature type="domain" description="Nucleotide-diphospho-sugar transferase" evidence="2">
    <location>
        <begin position="121"/>
        <end position="343"/>
    </location>
</feature>
<protein>
    <recommendedName>
        <fullName evidence="2">Nucleotide-diphospho-sugar transferase domain-containing protein</fullName>
    </recommendedName>
</protein>
<dbReference type="EMBL" id="JBGBPQ010000029">
    <property type="protein sequence ID" value="KAL1496222.1"/>
    <property type="molecule type" value="Genomic_DNA"/>
</dbReference>
<gene>
    <name evidence="3" type="ORF">AB1Y20_016185</name>
</gene>
<accession>A0AB34ICK2</accession>
<dbReference type="GO" id="GO:0005794">
    <property type="term" value="C:Golgi apparatus"/>
    <property type="evidence" value="ECO:0007669"/>
    <property type="project" value="TreeGrafter"/>
</dbReference>